<gene>
    <name evidence="4" type="ORF">OOT00_00780</name>
</gene>
<dbReference type="Pfam" id="PF00596">
    <property type="entry name" value="Aldolase_II"/>
    <property type="match status" value="1"/>
</dbReference>
<dbReference type="InterPro" id="IPR001303">
    <property type="entry name" value="Aldolase_II/adducin_N"/>
</dbReference>
<keyword evidence="2" id="KW-0456">Lyase</keyword>
<organism evidence="4 5">
    <name type="scientific">Desulfobotulus pelophilus</name>
    <dbReference type="NCBI Taxonomy" id="2823377"/>
    <lineage>
        <taxon>Bacteria</taxon>
        <taxon>Pseudomonadati</taxon>
        <taxon>Thermodesulfobacteriota</taxon>
        <taxon>Desulfobacteria</taxon>
        <taxon>Desulfobacterales</taxon>
        <taxon>Desulfobacteraceae</taxon>
        <taxon>Desulfobotulus</taxon>
    </lineage>
</organism>
<dbReference type="Gene3D" id="3.40.225.10">
    <property type="entry name" value="Class II aldolase/adducin N-terminal domain"/>
    <property type="match status" value="1"/>
</dbReference>
<comment type="caution">
    <text evidence="4">The sequence shown here is derived from an EMBL/GenBank/DDBJ whole genome shotgun (WGS) entry which is preliminary data.</text>
</comment>
<evidence type="ECO:0000313" key="4">
    <source>
        <dbReference type="EMBL" id="MCW7752514.1"/>
    </source>
</evidence>
<dbReference type="Proteomes" id="UP001209681">
    <property type="component" value="Unassembled WGS sequence"/>
</dbReference>
<evidence type="ECO:0000256" key="1">
    <source>
        <dbReference type="ARBA" id="ARBA00022723"/>
    </source>
</evidence>
<keyword evidence="5" id="KW-1185">Reference proteome</keyword>
<proteinExistence type="predicted"/>
<dbReference type="RefSeq" id="WP_265423381.1">
    <property type="nucleotide sequence ID" value="NZ_JAPFPW010000001.1"/>
</dbReference>
<evidence type="ECO:0000259" key="3">
    <source>
        <dbReference type="SMART" id="SM01007"/>
    </source>
</evidence>
<dbReference type="SMART" id="SM01007">
    <property type="entry name" value="Aldolase_II"/>
    <property type="match status" value="1"/>
</dbReference>
<accession>A0ABT3N4Y2</accession>
<dbReference type="PANTHER" id="PTHR22789">
    <property type="entry name" value="FUCULOSE PHOSPHATE ALDOLASE"/>
    <property type="match status" value="1"/>
</dbReference>
<dbReference type="InterPro" id="IPR050197">
    <property type="entry name" value="Aldolase_class_II_sugar_metab"/>
</dbReference>
<name>A0ABT3N4Y2_9BACT</name>
<protein>
    <submittedName>
        <fullName evidence="4">Class II aldolase/adducin family protein</fullName>
    </submittedName>
</protein>
<feature type="domain" description="Class II aldolase/adducin N-terminal" evidence="3">
    <location>
        <begin position="6"/>
        <end position="181"/>
    </location>
</feature>
<dbReference type="PANTHER" id="PTHR22789:SF0">
    <property type="entry name" value="3-OXO-TETRONATE 4-PHOSPHATE DECARBOXYLASE-RELATED"/>
    <property type="match status" value="1"/>
</dbReference>
<sequence>MTDASLLLLQYGRKMHAAGLTTGSGGNLSMRVQDGVLITPSAMDYGDMGVDDLVLVDLDGRVLQGRRKPSSELDFHLCLYGARPDIRAVVHTHSPWVTTLACLGWPLPAVHYLVGFAERSEVPVAPYATFGTSELAEQVVRGMVGGKALILANHGLVAIGTDLKEAFNIAEEIEFVAGVYLRAKAVGEPVILDEKAMGPVLTKFRSYRNPL</sequence>
<dbReference type="SUPFAM" id="SSF53639">
    <property type="entry name" value="AraD/HMP-PK domain-like"/>
    <property type="match status" value="1"/>
</dbReference>
<dbReference type="EMBL" id="JAPFPW010000001">
    <property type="protein sequence ID" value="MCW7752514.1"/>
    <property type="molecule type" value="Genomic_DNA"/>
</dbReference>
<keyword evidence="1" id="KW-0479">Metal-binding</keyword>
<evidence type="ECO:0000313" key="5">
    <source>
        <dbReference type="Proteomes" id="UP001209681"/>
    </source>
</evidence>
<dbReference type="InterPro" id="IPR036409">
    <property type="entry name" value="Aldolase_II/adducin_N_sf"/>
</dbReference>
<evidence type="ECO:0000256" key="2">
    <source>
        <dbReference type="ARBA" id="ARBA00023239"/>
    </source>
</evidence>
<reference evidence="4 5" key="1">
    <citation type="submission" date="2022-11" db="EMBL/GenBank/DDBJ databases">
        <title>Desulfobotulus tamanensis H1 sp. nov. - anaerobic, alkaliphilic, sulphate reducing bacterium isolated from terrestrial mud volcano.</title>
        <authorList>
            <person name="Frolova A."/>
            <person name="Merkel A.Y."/>
            <person name="Slobodkin A.I."/>
        </authorList>
    </citation>
    <scope>NUCLEOTIDE SEQUENCE [LARGE SCALE GENOMIC DNA]</scope>
    <source>
        <strain evidence="4 5">H1</strain>
    </source>
</reference>